<evidence type="ECO:0000256" key="4">
    <source>
        <dbReference type="RuleBase" id="RU003512"/>
    </source>
</evidence>
<sequence>MVRFVIKCIAVLPLLLFFAGCVQPARRGKLQVVASIAPLSYFAERIGGSHVSVSVMVPPGGNPHSYEPAPRQMVKLGEATLFIKAGSGVEFELDWMDRFLSINRELRVCNGAEGVRLIPIKHHDEQETHHHEQDAHHHEGYDPHYWLSPANGVIIARNIEKALVLADPAHRDDYAVNCSKLVAELQALDREIRQKVASLKSRRFLVFHPAWGYYAEAYQFEQIAVEEEGKTLTPGQMQRVIEKAKANHIKVVFVSPQFNISQAKTIAAEIGGVTRSVDPLAADYQENLRSATQAFSESLP</sequence>
<gene>
    <name evidence="5" type="ordered locus">Ppha_0205</name>
</gene>
<evidence type="ECO:0000256" key="1">
    <source>
        <dbReference type="ARBA" id="ARBA00011028"/>
    </source>
</evidence>
<dbReference type="PANTHER" id="PTHR42953:SF3">
    <property type="entry name" value="HIGH-AFFINITY ZINC UPTAKE SYSTEM PROTEIN ZNUA"/>
    <property type="match status" value="1"/>
</dbReference>
<name>B4SBC1_PELPB</name>
<keyword evidence="3" id="KW-0732">Signal</keyword>
<dbReference type="HOGENOM" id="CLU_016838_1_0_10"/>
<dbReference type="GO" id="GO:0007155">
    <property type="term" value="P:cell adhesion"/>
    <property type="evidence" value="ECO:0007669"/>
    <property type="project" value="InterPro"/>
</dbReference>
<dbReference type="RefSeq" id="WP_012507038.1">
    <property type="nucleotide sequence ID" value="NC_011060.1"/>
</dbReference>
<dbReference type="InterPro" id="IPR006127">
    <property type="entry name" value="ZnuA-like"/>
</dbReference>
<evidence type="ECO:0000256" key="3">
    <source>
        <dbReference type="ARBA" id="ARBA00022729"/>
    </source>
</evidence>
<protein>
    <submittedName>
        <fullName evidence="5">Periplasmic solute binding protein</fullName>
    </submittedName>
</protein>
<keyword evidence="2 4" id="KW-0813">Transport</keyword>
<dbReference type="Proteomes" id="UP000002724">
    <property type="component" value="Chromosome"/>
</dbReference>
<dbReference type="GO" id="GO:0046872">
    <property type="term" value="F:metal ion binding"/>
    <property type="evidence" value="ECO:0007669"/>
    <property type="project" value="InterPro"/>
</dbReference>
<comment type="similarity">
    <text evidence="1 4">Belongs to the bacterial solute-binding protein 9 family.</text>
</comment>
<dbReference type="GO" id="GO:0030001">
    <property type="term" value="P:metal ion transport"/>
    <property type="evidence" value="ECO:0007669"/>
    <property type="project" value="InterPro"/>
</dbReference>
<dbReference type="KEGG" id="pph:Ppha_0205"/>
<dbReference type="PROSITE" id="PS51257">
    <property type="entry name" value="PROKAR_LIPOPROTEIN"/>
    <property type="match status" value="1"/>
</dbReference>
<dbReference type="eggNOG" id="COG0803">
    <property type="taxonomic scope" value="Bacteria"/>
</dbReference>
<accession>B4SBC1</accession>
<dbReference type="AlphaFoldDB" id="B4SBC1"/>
<evidence type="ECO:0000313" key="5">
    <source>
        <dbReference type="EMBL" id="ACF42542.1"/>
    </source>
</evidence>
<proteinExistence type="inferred from homology"/>
<dbReference type="Gene3D" id="3.40.50.1980">
    <property type="entry name" value="Nitrogenase molybdenum iron protein domain"/>
    <property type="match status" value="2"/>
</dbReference>
<dbReference type="STRING" id="324925.Ppha_0205"/>
<dbReference type="PANTHER" id="PTHR42953">
    <property type="entry name" value="HIGH-AFFINITY ZINC UPTAKE SYSTEM PROTEIN ZNUA-RELATED"/>
    <property type="match status" value="1"/>
</dbReference>
<reference evidence="5 6" key="1">
    <citation type="submission" date="2008-06" db="EMBL/GenBank/DDBJ databases">
        <title>Complete sequence of Pelodictyon phaeoclathratiforme BU-1.</title>
        <authorList>
            <consortium name="US DOE Joint Genome Institute"/>
            <person name="Lucas S."/>
            <person name="Copeland A."/>
            <person name="Lapidus A."/>
            <person name="Glavina del Rio T."/>
            <person name="Dalin E."/>
            <person name="Tice H."/>
            <person name="Bruce D."/>
            <person name="Goodwin L."/>
            <person name="Pitluck S."/>
            <person name="Schmutz J."/>
            <person name="Larimer F."/>
            <person name="Land M."/>
            <person name="Hauser L."/>
            <person name="Kyrpides N."/>
            <person name="Mikhailova N."/>
            <person name="Liu Z."/>
            <person name="Li T."/>
            <person name="Zhao F."/>
            <person name="Overmann J."/>
            <person name="Bryant D.A."/>
            <person name="Richardson P."/>
        </authorList>
    </citation>
    <scope>NUCLEOTIDE SEQUENCE [LARGE SCALE GENOMIC DNA]</scope>
    <source>
        <strain evidence="6">DSM 5477 / BU-1</strain>
    </source>
</reference>
<evidence type="ECO:0000313" key="6">
    <source>
        <dbReference type="Proteomes" id="UP000002724"/>
    </source>
</evidence>
<dbReference type="PRINTS" id="PR00690">
    <property type="entry name" value="ADHESNFAMILY"/>
</dbReference>
<dbReference type="InterPro" id="IPR006128">
    <property type="entry name" value="Lipoprotein_PsaA-like"/>
</dbReference>
<dbReference type="OrthoDB" id="9810636at2"/>
<keyword evidence="6" id="KW-1185">Reference proteome</keyword>
<dbReference type="SUPFAM" id="SSF53807">
    <property type="entry name" value="Helical backbone' metal receptor"/>
    <property type="match status" value="1"/>
</dbReference>
<dbReference type="InterPro" id="IPR050492">
    <property type="entry name" value="Bact_metal-bind_prot9"/>
</dbReference>
<evidence type="ECO:0000256" key="2">
    <source>
        <dbReference type="ARBA" id="ARBA00022448"/>
    </source>
</evidence>
<dbReference type="EMBL" id="CP001110">
    <property type="protein sequence ID" value="ACF42542.1"/>
    <property type="molecule type" value="Genomic_DNA"/>
</dbReference>
<dbReference type="Pfam" id="PF01297">
    <property type="entry name" value="ZnuA"/>
    <property type="match status" value="1"/>
</dbReference>
<organism evidence="5 6">
    <name type="scientific">Pelodictyon phaeoclathratiforme (strain DSM 5477 / BU-1)</name>
    <dbReference type="NCBI Taxonomy" id="324925"/>
    <lineage>
        <taxon>Bacteria</taxon>
        <taxon>Pseudomonadati</taxon>
        <taxon>Chlorobiota</taxon>
        <taxon>Chlorobiia</taxon>
        <taxon>Chlorobiales</taxon>
        <taxon>Chlorobiaceae</taxon>
        <taxon>Chlorobium/Pelodictyon group</taxon>
        <taxon>Pelodictyon</taxon>
    </lineage>
</organism>